<dbReference type="InterPro" id="IPR009056">
    <property type="entry name" value="Cyt_c-like_dom"/>
</dbReference>
<keyword evidence="5" id="KW-0472">Membrane</keyword>
<proteinExistence type="predicted"/>
<gene>
    <name evidence="7" type="ORF">HNR46_003588</name>
</gene>
<dbReference type="Pfam" id="PF09990">
    <property type="entry name" value="DUF2231"/>
    <property type="match status" value="1"/>
</dbReference>
<evidence type="ECO:0000256" key="3">
    <source>
        <dbReference type="ARBA" id="ARBA00023004"/>
    </source>
</evidence>
<evidence type="ECO:0000259" key="6">
    <source>
        <dbReference type="PROSITE" id="PS51007"/>
    </source>
</evidence>
<dbReference type="GO" id="GO:0046872">
    <property type="term" value="F:metal ion binding"/>
    <property type="evidence" value="ECO:0007669"/>
    <property type="project" value="UniProtKB-KW"/>
</dbReference>
<feature type="transmembrane region" description="Helical" evidence="5">
    <location>
        <begin position="56"/>
        <end position="73"/>
    </location>
</feature>
<evidence type="ECO:0000313" key="7">
    <source>
        <dbReference type="EMBL" id="MBB5353332.1"/>
    </source>
</evidence>
<dbReference type="InterPro" id="IPR011429">
    <property type="entry name" value="Cyt_c_Planctomycete-type"/>
</dbReference>
<comment type="caution">
    <text evidence="7">The sequence shown here is derived from an EMBL/GenBank/DDBJ whole genome shotgun (WGS) entry which is preliminary data.</text>
</comment>
<keyword evidence="2 4" id="KW-0479">Metal-binding</keyword>
<dbReference type="Proteomes" id="UP000557717">
    <property type="component" value="Unassembled WGS sequence"/>
</dbReference>
<dbReference type="PANTHER" id="PTHR35889">
    <property type="entry name" value="CYCLOINULO-OLIGOSACCHARIDE FRUCTANOTRANSFERASE-RELATED"/>
    <property type="match status" value="1"/>
</dbReference>
<sequence>MTEKSRSRYSALFAAVLTVGGLSVMSGLGALLWVPIFGEGWPVPEWFRFFGRLHPVVLHLPIGMLTLVVLMELGRIFRRSSASTLWPMFFTAISAVVAAVFGYLLWQSQPEDYSGELLESHLRLGLVFAGLTVLTVVVKSWVEAAGGRGAPCYWVLLLASGGAMTVASHDGGSITHGKTFLTDEAPEPLKSWMTPPPKATEIPVWSAEEQPHPPKEAQSVVDVKVSYLKHVQPIFDAKCVSCHGPDKAKGKLRMDSYEWLVKGGKEGPAFEPGDEDSNLLFRVHLPLDDEEHMPPEGKKQMTAEEIEWVTSWILGGAEND</sequence>
<evidence type="ECO:0000256" key="4">
    <source>
        <dbReference type="PROSITE-ProRule" id="PRU00433"/>
    </source>
</evidence>
<protein>
    <submittedName>
        <fullName evidence="7">Putative membrane protein/mono/diheme cytochrome c family protein</fullName>
    </submittedName>
</protein>
<evidence type="ECO:0000256" key="5">
    <source>
        <dbReference type="SAM" id="Phobius"/>
    </source>
</evidence>
<keyword evidence="1 4" id="KW-0349">Heme</keyword>
<dbReference type="GO" id="GO:0020037">
    <property type="term" value="F:heme binding"/>
    <property type="evidence" value="ECO:0007669"/>
    <property type="project" value="InterPro"/>
</dbReference>
<keyword evidence="5" id="KW-0812">Transmembrane</keyword>
<dbReference type="PROSITE" id="PS51007">
    <property type="entry name" value="CYTC"/>
    <property type="match status" value="1"/>
</dbReference>
<reference evidence="7 8" key="1">
    <citation type="submission" date="2020-08" db="EMBL/GenBank/DDBJ databases">
        <title>Genomic Encyclopedia of Type Strains, Phase IV (KMG-IV): sequencing the most valuable type-strain genomes for metagenomic binning, comparative biology and taxonomic classification.</title>
        <authorList>
            <person name="Goeker M."/>
        </authorList>
    </citation>
    <scope>NUCLEOTIDE SEQUENCE [LARGE SCALE GENOMIC DNA]</scope>
    <source>
        <strain evidence="7 8">YC6886</strain>
    </source>
</reference>
<feature type="transmembrane region" description="Helical" evidence="5">
    <location>
        <begin position="12"/>
        <end position="36"/>
    </location>
</feature>
<feature type="transmembrane region" description="Helical" evidence="5">
    <location>
        <begin position="121"/>
        <end position="138"/>
    </location>
</feature>
<organism evidence="7 8">
    <name type="scientific">Haloferula luteola</name>
    <dbReference type="NCBI Taxonomy" id="595692"/>
    <lineage>
        <taxon>Bacteria</taxon>
        <taxon>Pseudomonadati</taxon>
        <taxon>Verrucomicrobiota</taxon>
        <taxon>Verrucomicrobiia</taxon>
        <taxon>Verrucomicrobiales</taxon>
        <taxon>Verrucomicrobiaceae</taxon>
        <taxon>Haloferula</taxon>
    </lineage>
</organism>
<name>A0A840V5T8_9BACT</name>
<accession>A0A840V5T8</accession>
<feature type="domain" description="Cytochrome c" evidence="6">
    <location>
        <begin position="226"/>
        <end position="317"/>
    </location>
</feature>
<dbReference type="Pfam" id="PF07635">
    <property type="entry name" value="PSCyt1"/>
    <property type="match status" value="1"/>
</dbReference>
<dbReference type="GO" id="GO:0009055">
    <property type="term" value="F:electron transfer activity"/>
    <property type="evidence" value="ECO:0007669"/>
    <property type="project" value="InterPro"/>
</dbReference>
<evidence type="ECO:0000256" key="1">
    <source>
        <dbReference type="ARBA" id="ARBA00022617"/>
    </source>
</evidence>
<dbReference type="InterPro" id="IPR019251">
    <property type="entry name" value="DUF2231_TM"/>
</dbReference>
<dbReference type="PANTHER" id="PTHR35889:SF3">
    <property type="entry name" value="F-BOX DOMAIN-CONTAINING PROTEIN"/>
    <property type="match status" value="1"/>
</dbReference>
<evidence type="ECO:0000313" key="8">
    <source>
        <dbReference type="Proteomes" id="UP000557717"/>
    </source>
</evidence>
<dbReference type="AlphaFoldDB" id="A0A840V5T8"/>
<keyword evidence="3 4" id="KW-0408">Iron</keyword>
<evidence type="ECO:0000256" key="2">
    <source>
        <dbReference type="ARBA" id="ARBA00022723"/>
    </source>
</evidence>
<dbReference type="InterPro" id="IPR036909">
    <property type="entry name" value="Cyt_c-like_dom_sf"/>
</dbReference>
<dbReference type="Gene3D" id="1.10.760.10">
    <property type="entry name" value="Cytochrome c-like domain"/>
    <property type="match status" value="1"/>
</dbReference>
<dbReference type="SUPFAM" id="SSF46626">
    <property type="entry name" value="Cytochrome c"/>
    <property type="match status" value="1"/>
</dbReference>
<keyword evidence="5" id="KW-1133">Transmembrane helix</keyword>
<feature type="transmembrane region" description="Helical" evidence="5">
    <location>
        <begin position="85"/>
        <end position="106"/>
    </location>
</feature>
<keyword evidence="8" id="KW-1185">Reference proteome</keyword>
<dbReference type="RefSeq" id="WP_184021123.1">
    <property type="nucleotide sequence ID" value="NZ_JACHFD010000024.1"/>
</dbReference>
<dbReference type="EMBL" id="JACHFD010000024">
    <property type="protein sequence ID" value="MBB5353332.1"/>
    <property type="molecule type" value="Genomic_DNA"/>
</dbReference>